<feature type="transmembrane region" description="Helical" evidence="1">
    <location>
        <begin position="330"/>
        <end position="355"/>
    </location>
</feature>
<dbReference type="AlphaFoldDB" id="V3ZLV8"/>
<accession>V3ZLV8</accession>
<feature type="transmembrane region" description="Helical" evidence="1">
    <location>
        <begin position="151"/>
        <end position="169"/>
    </location>
</feature>
<dbReference type="InterPro" id="IPR026505">
    <property type="entry name" value="Solute_c_fam_35_mem_F3/F4"/>
</dbReference>
<dbReference type="OMA" id="CPWERRR"/>
<dbReference type="KEGG" id="lgi:LOTGIDRAFT_169456"/>
<feature type="transmembrane region" description="Helical" evidence="1">
    <location>
        <begin position="298"/>
        <end position="318"/>
    </location>
</feature>
<dbReference type="PANTHER" id="PTHR19346">
    <property type="entry name" value="SUGAR PHOSPHATE TRANSPORTER DOMAIN-CONTAINING PROTEIN"/>
    <property type="match status" value="1"/>
</dbReference>
<dbReference type="Proteomes" id="UP000030746">
    <property type="component" value="Unassembled WGS sequence"/>
</dbReference>
<evidence type="ECO:0000313" key="3">
    <source>
        <dbReference type="Proteomes" id="UP000030746"/>
    </source>
</evidence>
<feature type="transmembrane region" description="Helical" evidence="1">
    <location>
        <begin position="70"/>
        <end position="89"/>
    </location>
</feature>
<dbReference type="HOGENOM" id="CLU_589628_0_0_1"/>
<gene>
    <name evidence="2" type="ORF">LOTGIDRAFT_169456</name>
</gene>
<keyword evidence="3" id="KW-1185">Reference proteome</keyword>
<evidence type="ECO:0000256" key="1">
    <source>
        <dbReference type="SAM" id="Phobius"/>
    </source>
</evidence>
<dbReference type="CTD" id="20241141"/>
<feature type="transmembrane region" description="Helical" evidence="1">
    <location>
        <begin position="234"/>
        <end position="258"/>
    </location>
</feature>
<dbReference type="RefSeq" id="XP_009065986.1">
    <property type="nucleotide sequence ID" value="XM_009067738.1"/>
</dbReference>
<feature type="transmembrane region" description="Helical" evidence="1">
    <location>
        <begin position="176"/>
        <end position="194"/>
    </location>
</feature>
<evidence type="ECO:0000313" key="2">
    <source>
        <dbReference type="EMBL" id="ESO83385.1"/>
    </source>
</evidence>
<keyword evidence="1" id="KW-1133">Transmembrane helix</keyword>
<dbReference type="OrthoDB" id="10062838at2759"/>
<feature type="transmembrane region" description="Helical" evidence="1">
    <location>
        <begin position="120"/>
        <end position="139"/>
    </location>
</feature>
<name>V3ZLV8_LOTGI</name>
<keyword evidence="1" id="KW-0472">Membrane</keyword>
<protein>
    <recommendedName>
        <fullName evidence="4">EamA domain-containing protein</fullName>
    </recommendedName>
</protein>
<feature type="transmembrane region" description="Helical" evidence="1">
    <location>
        <begin position="270"/>
        <end position="291"/>
    </location>
</feature>
<dbReference type="PANTHER" id="PTHR19346:SF4">
    <property type="entry name" value="SUGAR PHOSPHATE TRANSPORTER DOMAIN-CONTAINING PROTEIN"/>
    <property type="match status" value="1"/>
</dbReference>
<keyword evidence="1" id="KW-0812">Transmembrane</keyword>
<dbReference type="GeneID" id="20241141"/>
<organism evidence="2 3">
    <name type="scientific">Lottia gigantea</name>
    <name type="common">Giant owl limpet</name>
    <dbReference type="NCBI Taxonomy" id="225164"/>
    <lineage>
        <taxon>Eukaryota</taxon>
        <taxon>Metazoa</taxon>
        <taxon>Spiralia</taxon>
        <taxon>Lophotrochozoa</taxon>
        <taxon>Mollusca</taxon>
        <taxon>Gastropoda</taxon>
        <taxon>Patellogastropoda</taxon>
        <taxon>Lottioidea</taxon>
        <taxon>Lottiidae</taxon>
        <taxon>Lottia</taxon>
    </lineage>
</organism>
<feature type="transmembrane region" description="Helical" evidence="1">
    <location>
        <begin position="38"/>
        <end position="58"/>
    </location>
</feature>
<evidence type="ECO:0008006" key="4">
    <source>
        <dbReference type="Google" id="ProtNLM"/>
    </source>
</evidence>
<sequence length="464" mass="54250">MTSVGVQHGTTEELESRIPTIKTTISKRCQCTDTVQKSILGTLLAVITGVLWTSFSQLTQFTDGYQTPFFLTYIITIWLIPFYPVYFVIQHIFCKRNPREVFRENLLLYADNNNIKRVRFLGKTILFSFVWTVCLFTYIKALHLLNGADTTAIHATNQSFVYMLSWIVLFEKFVAIRILALVFSITGIVLFAYVDGFGTLAMWGIVVAVASSASAALYKLLIKKFICLPSLGQISLFLTLIGVIHTISLWPMIILFHFTHVEVIIWSSLPWLWIVASVILFTAHQVLITYAPYISYPLFNGLGLALGIPFSALSDFLWKNKDFSGMKIAALVLIASGLLLILVPESWCNVLLRWIPCGKKKHNRRNGKGNVRYEYSLWKHYRRNGKGNMRYEYSLWKHYRRNEKGNMRYEYSLWKHYRRNEKGNMRYEYSLWKHYRRNEKGNMRYEYSLWKHYRRNEKGNMRSN</sequence>
<feature type="transmembrane region" description="Helical" evidence="1">
    <location>
        <begin position="200"/>
        <end position="222"/>
    </location>
</feature>
<dbReference type="EMBL" id="KB203711">
    <property type="protein sequence ID" value="ESO83385.1"/>
    <property type="molecule type" value="Genomic_DNA"/>
</dbReference>
<proteinExistence type="predicted"/>
<reference evidence="2 3" key="1">
    <citation type="journal article" date="2013" name="Nature">
        <title>Insights into bilaterian evolution from three spiralian genomes.</title>
        <authorList>
            <person name="Simakov O."/>
            <person name="Marletaz F."/>
            <person name="Cho S.J."/>
            <person name="Edsinger-Gonzales E."/>
            <person name="Havlak P."/>
            <person name="Hellsten U."/>
            <person name="Kuo D.H."/>
            <person name="Larsson T."/>
            <person name="Lv J."/>
            <person name="Arendt D."/>
            <person name="Savage R."/>
            <person name="Osoegawa K."/>
            <person name="de Jong P."/>
            <person name="Grimwood J."/>
            <person name="Chapman J.A."/>
            <person name="Shapiro H."/>
            <person name="Aerts A."/>
            <person name="Otillar R.P."/>
            <person name="Terry A.Y."/>
            <person name="Boore J.L."/>
            <person name="Grigoriev I.V."/>
            <person name="Lindberg D.R."/>
            <person name="Seaver E.C."/>
            <person name="Weisblat D.A."/>
            <person name="Putnam N.H."/>
            <person name="Rokhsar D.S."/>
        </authorList>
    </citation>
    <scope>NUCLEOTIDE SEQUENCE [LARGE SCALE GENOMIC DNA]</scope>
</reference>